<feature type="domain" description="RRM" evidence="10">
    <location>
        <begin position="94"/>
        <end position="170"/>
    </location>
</feature>
<evidence type="ECO:0000256" key="7">
    <source>
        <dbReference type="ARBA" id="ARBA00023242"/>
    </source>
</evidence>
<sequence>MSNQQHTFYLETQPNDFTGNISLSPPSTPPLPRTVSLDSEKDGQSVCITSTSHQYTGPGGLPLSKSNSILSDDTPTLTTQRSNASSTSSHSQPKRLHVSNIPFRMREPDLRQIFGVFGEISDVEIIFNEKGSKGFGFLTFKNSENAQRAKDTMHKRLIEGRVIEVNNATPRSGRSRSHSHSRHRNSLYRSPTVDTSIPPHFTTAYPTPETAYAWTNLVQVGQSLYQTLYQSPQFTTIPYSQYPTPPPSVQSGGFSVHSSPSWSQGSPSWSPSSGWGQPSPNWSPYHSLTSSPAPYRSPVQNNDLRYTPY</sequence>
<dbReference type="GO" id="GO:0005634">
    <property type="term" value="C:nucleus"/>
    <property type="evidence" value="ECO:0007669"/>
    <property type="project" value="UniProtKB-SubCell"/>
</dbReference>
<dbReference type="InterPro" id="IPR047131">
    <property type="entry name" value="RBFOX1-like"/>
</dbReference>
<keyword evidence="5 8" id="KW-0694">RNA-binding</keyword>
<evidence type="ECO:0000256" key="1">
    <source>
        <dbReference type="ARBA" id="ARBA00004123"/>
    </source>
</evidence>
<name>A0AAV7KHC5_9METZ</name>
<dbReference type="FunFam" id="3.30.70.330:FF:000375">
    <property type="entry name" value="RNA binding fox-1 homolog 1"/>
    <property type="match status" value="1"/>
</dbReference>
<feature type="compositionally biased region" description="Polar residues" evidence="9">
    <location>
        <begin position="1"/>
        <end position="21"/>
    </location>
</feature>
<protein>
    <submittedName>
        <fullName evidence="11">RNA binding protein fox-1-like protein 1</fullName>
    </submittedName>
</protein>
<evidence type="ECO:0000313" key="11">
    <source>
        <dbReference type="EMBL" id="KAI6660263.1"/>
    </source>
</evidence>
<dbReference type="InterPro" id="IPR035979">
    <property type="entry name" value="RBD_domain_sf"/>
</dbReference>
<dbReference type="SUPFAM" id="SSF54928">
    <property type="entry name" value="RNA-binding domain, RBD"/>
    <property type="match status" value="1"/>
</dbReference>
<dbReference type="GO" id="GO:0000381">
    <property type="term" value="P:regulation of alternative mRNA splicing, via spliceosome"/>
    <property type="evidence" value="ECO:0007669"/>
    <property type="project" value="InterPro"/>
</dbReference>
<feature type="compositionally biased region" description="Low complexity" evidence="9">
    <location>
        <begin position="258"/>
        <end position="284"/>
    </location>
</feature>
<dbReference type="GO" id="GO:0005737">
    <property type="term" value="C:cytoplasm"/>
    <property type="evidence" value="ECO:0007669"/>
    <property type="project" value="UniProtKB-SubCell"/>
</dbReference>
<evidence type="ECO:0000256" key="4">
    <source>
        <dbReference type="ARBA" id="ARBA00022664"/>
    </source>
</evidence>
<keyword evidence="6" id="KW-0508">mRNA splicing</keyword>
<evidence type="ECO:0000256" key="6">
    <source>
        <dbReference type="ARBA" id="ARBA00023187"/>
    </source>
</evidence>
<dbReference type="SMART" id="SM00360">
    <property type="entry name" value="RRM"/>
    <property type="match status" value="1"/>
</dbReference>
<dbReference type="Gene3D" id="3.30.70.330">
    <property type="match status" value="1"/>
</dbReference>
<gene>
    <name evidence="11" type="ORF">LOD99_10402</name>
</gene>
<dbReference type="Proteomes" id="UP001165289">
    <property type="component" value="Unassembled WGS sequence"/>
</dbReference>
<dbReference type="PROSITE" id="PS50102">
    <property type="entry name" value="RRM"/>
    <property type="match status" value="1"/>
</dbReference>
<dbReference type="GO" id="GO:0008380">
    <property type="term" value="P:RNA splicing"/>
    <property type="evidence" value="ECO:0007669"/>
    <property type="project" value="UniProtKB-KW"/>
</dbReference>
<feature type="region of interest" description="Disordered" evidence="9">
    <location>
        <begin position="165"/>
        <end position="199"/>
    </location>
</feature>
<keyword evidence="4" id="KW-0507">mRNA processing</keyword>
<evidence type="ECO:0000256" key="5">
    <source>
        <dbReference type="ARBA" id="ARBA00022884"/>
    </source>
</evidence>
<comment type="subcellular location">
    <subcellularLocation>
        <location evidence="2">Cytoplasm</location>
    </subcellularLocation>
    <subcellularLocation>
        <location evidence="1">Nucleus</location>
    </subcellularLocation>
</comment>
<comment type="caution">
    <text evidence="11">The sequence shown here is derived from an EMBL/GenBank/DDBJ whole genome shotgun (WGS) entry which is preliminary data.</text>
</comment>
<evidence type="ECO:0000256" key="8">
    <source>
        <dbReference type="PROSITE-ProRule" id="PRU00176"/>
    </source>
</evidence>
<keyword evidence="12" id="KW-1185">Reference proteome</keyword>
<feature type="region of interest" description="Disordered" evidence="9">
    <location>
        <begin position="241"/>
        <end position="309"/>
    </location>
</feature>
<feature type="compositionally biased region" description="Polar residues" evidence="9">
    <location>
        <begin position="64"/>
        <end position="91"/>
    </location>
</feature>
<evidence type="ECO:0000256" key="3">
    <source>
        <dbReference type="ARBA" id="ARBA00022490"/>
    </source>
</evidence>
<proteinExistence type="predicted"/>
<reference evidence="11 12" key="1">
    <citation type="journal article" date="2023" name="BMC Biol.">
        <title>The compact genome of the sponge Oopsacas minuta (Hexactinellida) is lacking key metazoan core genes.</title>
        <authorList>
            <person name="Santini S."/>
            <person name="Schenkelaars Q."/>
            <person name="Jourda C."/>
            <person name="Duchesne M."/>
            <person name="Belahbib H."/>
            <person name="Rocher C."/>
            <person name="Selva M."/>
            <person name="Riesgo A."/>
            <person name="Vervoort M."/>
            <person name="Leys S.P."/>
            <person name="Kodjabachian L."/>
            <person name="Le Bivic A."/>
            <person name="Borchiellini C."/>
            <person name="Claverie J.M."/>
            <person name="Renard E."/>
        </authorList>
    </citation>
    <scope>NUCLEOTIDE SEQUENCE [LARGE SCALE GENOMIC DNA]</scope>
    <source>
        <strain evidence="11">SPO-2</strain>
    </source>
</reference>
<dbReference type="AlphaFoldDB" id="A0AAV7KHC5"/>
<dbReference type="GO" id="GO:0003729">
    <property type="term" value="F:mRNA binding"/>
    <property type="evidence" value="ECO:0007669"/>
    <property type="project" value="TreeGrafter"/>
</dbReference>
<dbReference type="InterPro" id="IPR000504">
    <property type="entry name" value="RRM_dom"/>
</dbReference>
<feature type="region of interest" description="Disordered" evidence="9">
    <location>
        <begin position="1"/>
        <end position="98"/>
    </location>
</feature>
<evidence type="ECO:0000256" key="9">
    <source>
        <dbReference type="SAM" id="MobiDB-lite"/>
    </source>
</evidence>
<organism evidence="11 12">
    <name type="scientific">Oopsacas minuta</name>
    <dbReference type="NCBI Taxonomy" id="111878"/>
    <lineage>
        <taxon>Eukaryota</taxon>
        <taxon>Metazoa</taxon>
        <taxon>Porifera</taxon>
        <taxon>Hexactinellida</taxon>
        <taxon>Hexasterophora</taxon>
        <taxon>Lyssacinosida</taxon>
        <taxon>Leucopsacidae</taxon>
        <taxon>Oopsacas</taxon>
    </lineage>
</organism>
<evidence type="ECO:0000259" key="10">
    <source>
        <dbReference type="PROSITE" id="PS50102"/>
    </source>
</evidence>
<dbReference type="EMBL" id="JAKMXF010000034">
    <property type="protein sequence ID" value="KAI6660263.1"/>
    <property type="molecule type" value="Genomic_DNA"/>
</dbReference>
<accession>A0AAV7KHC5</accession>
<dbReference type="PANTHER" id="PTHR15597">
    <property type="entry name" value="ATAXIN 2-BINDING PROTEIN 1-RELATED"/>
    <property type="match status" value="1"/>
</dbReference>
<evidence type="ECO:0000256" key="2">
    <source>
        <dbReference type="ARBA" id="ARBA00004496"/>
    </source>
</evidence>
<evidence type="ECO:0000313" key="12">
    <source>
        <dbReference type="Proteomes" id="UP001165289"/>
    </source>
</evidence>
<dbReference type="GO" id="GO:0006397">
    <property type="term" value="P:mRNA processing"/>
    <property type="evidence" value="ECO:0007669"/>
    <property type="project" value="UniProtKB-KW"/>
</dbReference>
<keyword evidence="7" id="KW-0539">Nucleus</keyword>
<feature type="compositionally biased region" description="Polar residues" evidence="9">
    <location>
        <begin position="46"/>
        <end position="55"/>
    </location>
</feature>
<keyword evidence="3" id="KW-0963">Cytoplasm</keyword>
<dbReference type="InterPro" id="IPR012677">
    <property type="entry name" value="Nucleotide-bd_a/b_plait_sf"/>
</dbReference>
<feature type="compositionally biased region" description="Polar residues" evidence="9">
    <location>
        <begin position="286"/>
        <end position="309"/>
    </location>
</feature>
<dbReference type="Pfam" id="PF00076">
    <property type="entry name" value="RRM_1"/>
    <property type="match status" value="1"/>
</dbReference>
<feature type="compositionally biased region" description="Basic residues" evidence="9">
    <location>
        <begin position="173"/>
        <end position="186"/>
    </location>
</feature>
<dbReference type="PANTHER" id="PTHR15597:SF22">
    <property type="entry name" value="RNA-BINDING FOX PROTEIN 1, ISOFORM H"/>
    <property type="match status" value="1"/>
</dbReference>